<keyword evidence="4 6" id="KW-0862">Zinc</keyword>
<protein>
    <submittedName>
        <fullName evidence="9">Zn-dependent protease with chaperone function</fullName>
    </submittedName>
</protein>
<proteinExistence type="inferred from homology"/>
<evidence type="ECO:0000256" key="4">
    <source>
        <dbReference type="ARBA" id="ARBA00022833"/>
    </source>
</evidence>
<dbReference type="InterPro" id="IPR001915">
    <property type="entry name" value="Peptidase_M48"/>
</dbReference>
<evidence type="ECO:0000256" key="2">
    <source>
        <dbReference type="ARBA" id="ARBA00022723"/>
    </source>
</evidence>
<dbReference type="AlphaFoldDB" id="A0A7W5BCF3"/>
<keyword evidence="5 6" id="KW-0482">Metalloprotease</keyword>
<dbReference type="Pfam" id="PF01435">
    <property type="entry name" value="Peptidase_M48"/>
    <property type="match status" value="1"/>
</dbReference>
<comment type="caution">
    <text evidence="9">The sequence shown here is derived from an EMBL/GenBank/DDBJ whole genome shotgun (WGS) entry which is preliminary data.</text>
</comment>
<organism evidence="9 10">
    <name type="scientific">Pseudoduganella violacea</name>
    <dbReference type="NCBI Taxonomy" id="1715466"/>
    <lineage>
        <taxon>Bacteria</taxon>
        <taxon>Pseudomonadati</taxon>
        <taxon>Pseudomonadota</taxon>
        <taxon>Betaproteobacteria</taxon>
        <taxon>Burkholderiales</taxon>
        <taxon>Oxalobacteraceae</taxon>
        <taxon>Telluria group</taxon>
        <taxon>Pseudoduganella</taxon>
    </lineage>
</organism>
<dbReference type="CDD" id="cd07332">
    <property type="entry name" value="M48C_Oma1_like"/>
    <property type="match status" value="1"/>
</dbReference>
<comment type="cofactor">
    <cofactor evidence="6">
        <name>Zn(2+)</name>
        <dbReference type="ChEBI" id="CHEBI:29105"/>
    </cofactor>
    <text evidence="6">Binds 1 zinc ion per subunit.</text>
</comment>
<feature type="domain" description="Peptidase M48" evidence="7">
    <location>
        <begin position="172"/>
        <end position="328"/>
    </location>
</feature>
<gene>
    <name evidence="9" type="ORF">FHS03_003620</name>
</gene>
<evidence type="ECO:0000256" key="3">
    <source>
        <dbReference type="ARBA" id="ARBA00022801"/>
    </source>
</evidence>
<evidence type="ECO:0000313" key="9">
    <source>
        <dbReference type="EMBL" id="MBB3120553.1"/>
    </source>
</evidence>
<sequence length="331" mass="35869">MEHEVAAARYFDGKTSRAHRVEVRVREGMLHLSGEAERACPLDQLRVSERSAHAVRKVTFDDGAYLEAVDRAAFERLLHASGHGDSWVVRAQQSWRGTALAAVATVALLGAVYLYGLPAAATVVARHLPVQAERMLGSGMLEVLDRHVFVQSDMPAARQAALRAAFAGLRSPEPGAPAYRLLFRKSSIGPNAFALPSGDIVLTDELAELLPDDGAVMAVLAHELGHLHERHLTRRVIQGSAVAAVTALVFGDASAIIAGVPALLLDLRYSRDAERDADDYAAAMLRHNGLPLAHLERVFEVLEKLDKNASAYLSSHPVSSERLARLRNARP</sequence>
<keyword evidence="1 6" id="KW-0645">Protease</keyword>
<dbReference type="RefSeq" id="WP_183442322.1">
    <property type="nucleotide sequence ID" value="NZ_JACHXD010000010.1"/>
</dbReference>
<dbReference type="GO" id="GO:0016020">
    <property type="term" value="C:membrane"/>
    <property type="evidence" value="ECO:0007669"/>
    <property type="project" value="TreeGrafter"/>
</dbReference>
<evidence type="ECO:0000256" key="5">
    <source>
        <dbReference type="ARBA" id="ARBA00023049"/>
    </source>
</evidence>
<dbReference type="InterPro" id="IPR051156">
    <property type="entry name" value="Mito/Outer_Membr_Metalloprot"/>
</dbReference>
<accession>A0A7W5BCF3</accession>
<dbReference type="EMBL" id="JACHXD010000010">
    <property type="protein sequence ID" value="MBB3120553.1"/>
    <property type="molecule type" value="Genomic_DNA"/>
</dbReference>
<dbReference type="InterPro" id="IPR055518">
    <property type="entry name" value="DUF7092"/>
</dbReference>
<evidence type="ECO:0000256" key="6">
    <source>
        <dbReference type="RuleBase" id="RU003983"/>
    </source>
</evidence>
<evidence type="ECO:0000256" key="1">
    <source>
        <dbReference type="ARBA" id="ARBA00022670"/>
    </source>
</evidence>
<comment type="similarity">
    <text evidence="6">Belongs to the peptidase M48 family.</text>
</comment>
<dbReference type="PANTHER" id="PTHR22726:SF1">
    <property type="entry name" value="METALLOENDOPEPTIDASE OMA1, MITOCHONDRIAL"/>
    <property type="match status" value="1"/>
</dbReference>
<dbReference type="PANTHER" id="PTHR22726">
    <property type="entry name" value="METALLOENDOPEPTIDASE OMA1"/>
    <property type="match status" value="1"/>
</dbReference>
<dbReference type="Gene3D" id="3.30.2010.10">
    <property type="entry name" value="Metalloproteases ('zincins'), catalytic domain"/>
    <property type="match status" value="1"/>
</dbReference>
<dbReference type="GO" id="GO:0004222">
    <property type="term" value="F:metalloendopeptidase activity"/>
    <property type="evidence" value="ECO:0007669"/>
    <property type="project" value="InterPro"/>
</dbReference>
<evidence type="ECO:0000259" key="7">
    <source>
        <dbReference type="Pfam" id="PF01435"/>
    </source>
</evidence>
<reference evidence="9 10" key="1">
    <citation type="submission" date="2020-08" db="EMBL/GenBank/DDBJ databases">
        <title>Genomic Encyclopedia of Type Strains, Phase III (KMG-III): the genomes of soil and plant-associated and newly described type strains.</title>
        <authorList>
            <person name="Whitman W."/>
        </authorList>
    </citation>
    <scope>NUCLEOTIDE SEQUENCE [LARGE SCALE GENOMIC DNA]</scope>
    <source>
        <strain evidence="9 10">CECT 8897</strain>
    </source>
</reference>
<feature type="domain" description="DUF7092" evidence="8">
    <location>
        <begin position="6"/>
        <end position="80"/>
    </location>
</feature>
<keyword evidence="3 6" id="KW-0378">Hydrolase</keyword>
<dbReference type="GO" id="GO:0051603">
    <property type="term" value="P:proteolysis involved in protein catabolic process"/>
    <property type="evidence" value="ECO:0007669"/>
    <property type="project" value="TreeGrafter"/>
</dbReference>
<name>A0A7W5BCF3_9BURK</name>
<keyword evidence="2" id="KW-0479">Metal-binding</keyword>
<dbReference type="Proteomes" id="UP000541535">
    <property type="component" value="Unassembled WGS sequence"/>
</dbReference>
<dbReference type="GO" id="GO:0046872">
    <property type="term" value="F:metal ion binding"/>
    <property type="evidence" value="ECO:0007669"/>
    <property type="project" value="UniProtKB-KW"/>
</dbReference>
<evidence type="ECO:0000259" key="8">
    <source>
        <dbReference type="Pfam" id="PF23368"/>
    </source>
</evidence>
<keyword evidence="10" id="KW-1185">Reference proteome</keyword>
<dbReference type="Pfam" id="PF23368">
    <property type="entry name" value="DUF7092"/>
    <property type="match status" value="1"/>
</dbReference>
<evidence type="ECO:0000313" key="10">
    <source>
        <dbReference type="Proteomes" id="UP000541535"/>
    </source>
</evidence>